<feature type="compositionally biased region" description="Basic and acidic residues" evidence="1">
    <location>
        <begin position="334"/>
        <end position="347"/>
    </location>
</feature>
<feature type="compositionally biased region" description="Acidic residues" evidence="1">
    <location>
        <begin position="449"/>
        <end position="460"/>
    </location>
</feature>
<feature type="compositionally biased region" description="Basic residues" evidence="1">
    <location>
        <begin position="381"/>
        <end position="395"/>
    </location>
</feature>
<name>A0A0L0DJ30_THETB</name>
<evidence type="ECO:0000256" key="1">
    <source>
        <dbReference type="SAM" id="MobiDB-lite"/>
    </source>
</evidence>
<sequence length="484" mass="49586">MHSHTGKIKHTPSKNGTGSTTVGKADVLAKQRVRLRKLRSEVKGLFGELNAVLGLPAKTKTKETLQSAIDTIHPYDLIDLVIDDNHPDLGHIDLSLPPTTSYPSTATNAASGSTAGSGFGADGMLNADAFLPGPLPFPSGAPGSSQDGRSYSQTPEEGPQHTGFAISAIEPLPPFGTTGDMVLGSPLAGLGHISPGDILGAGGLAPAPAENELMDCVATDDDDLSVGLPLMAAPAHAFAGPPAPPSATPASAMAMPPPAPLAPPQPKLHPDLHATRMAPSAQGMPTAGRSRGGGMAGSSAPHARRKSQFSRPRERGRGRGNSGPPRAAAAAAPGRDRAVGAAAERKVLRVGTGKKAKKQSSRTEVLPASARAAPKNGPPRTLRRARSTATAKKKGAITSTVTVATSCAPVASAFDDDDEGDDDDDEKRKIVTSLDAVADSLARVTIADSDSDNSDCDDADLDMHSSDSDSDEAIAFIVRRMAAE</sequence>
<dbReference type="GeneID" id="25560910"/>
<dbReference type="RefSeq" id="XP_013762313.1">
    <property type="nucleotide sequence ID" value="XM_013906859.1"/>
</dbReference>
<feature type="compositionally biased region" description="Pro residues" evidence="1">
    <location>
        <begin position="255"/>
        <end position="267"/>
    </location>
</feature>
<keyword evidence="3" id="KW-1185">Reference proteome</keyword>
<feature type="region of interest" description="Disordered" evidence="1">
    <location>
        <begin position="241"/>
        <end position="397"/>
    </location>
</feature>
<dbReference type="AlphaFoldDB" id="A0A0L0DJ30"/>
<feature type="region of interest" description="Disordered" evidence="1">
    <location>
        <begin position="447"/>
        <end position="468"/>
    </location>
</feature>
<evidence type="ECO:0000313" key="2">
    <source>
        <dbReference type="EMBL" id="KNC52317.1"/>
    </source>
</evidence>
<evidence type="ECO:0000313" key="3">
    <source>
        <dbReference type="Proteomes" id="UP000054408"/>
    </source>
</evidence>
<organism evidence="2 3">
    <name type="scientific">Thecamonas trahens ATCC 50062</name>
    <dbReference type="NCBI Taxonomy" id="461836"/>
    <lineage>
        <taxon>Eukaryota</taxon>
        <taxon>Apusozoa</taxon>
        <taxon>Apusomonadida</taxon>
        <taxon>Apusomonadidae</taxon>
        <taxon>Thecamonas</taxon>
    </lineage>
</organism>
<reference evidence="2 3" key="1">
    <citation type="submission" date="2010-05" db="EMBL/GenBank/DDBJ databases">
        <title>The Genome Sequence of Thecamonas trahens ATCC 50062.</title>
        <authorList>
            <consortium name="The Broad Institute Genome Sequencing Platform"/>
            <person name="Russ C."/>
            <person name="Cuomo C."/>
            <person name="Shea T."/>
            <person name="Young S.K."/>
            <person name="Zeng Q."/>
            <person name="Koehrsen M."/>
            <person name="Haas B."/>
            <person name="Borodovsky M."/>
            <person name="Guigo R."/>
            <person name="Alvarado L."/>
            <person name="Berlin A."/>
            <person name="Bochicchio J."/>
            <person name="Borenstein D."/>
            <person name="Chapman S."/>
            <person name="Chen Z."/>
            <person name="Freedman E."/>
            <person name="Gellesch M."/>
            <person name="Goldberg J."/>
            <person name="Griggs A."/>
            <person name="Gujja S."/>
            <person name="Heilman E."/>
            <person name="Heiman D."/>
            <person name="Hepburn T."/>
            <person name="Howarth C."/>
            <person name="Jen D."/>
            <person name="Larson L."/>
            <person name="Mehta T."/>
            <person name="Park D."/>
            <person name="Pearson M."/>
            <person name="Roberts A."/>
            <person name="Saif S."/>
            <person name="Shenoy N."/>
            <person name="Sisk P."/>
            <person name="Stolte C."/>
            <person name="Sykes S."/>
            <person name="Thomson T."/>
            <person name="Walk T."/>
            <person name="White J."/>
            <person name="Yandava C."/>
            <person name="Burger G."/>
            <person name="Gray M.W."/>
            <person name="Holland P.W.H."/>
            <person name="King N."/>
            <person name="Lang F.B.F."/>
            <person name="Roger A.J."/>
            <person name="Ruiz-Trillo I."/>
            <person name="Lander E."/>
            <person name="Nusbaum C."/>
        </authorList>
    </citation>
    <scope>NUCLEOTIDE SEQUENCE [LARGE SCALE GENOMIC DNA]</scope>
    <source>
        <strain evidence="2 3">ATCC 50062</strain>
    </source>
</reference>
<gene>
    <name evidence="2" type="ORF">AMSG_01149</name>
</gene>
<feature type="compositionally biased region" description="Low complexity" evidence="1">
    <location>
        <begin position="322"/>
        <end position="333"/>
    </location>
</feature>
<dbReference type="EMBL" id="GL349436">
    <property type="protein sequence ID" value="KNC52317.1"/>
    <property type="molecule type" value="Genomic_DNA"/>
</dbReference>
<feature type="compositionally biased region" description="Polar residues" evidence="1">
    <location>
        <begin position="142"/>
        <end position="155"/>
    </location>
</feature>
<dbReference type="Proteomes" id="UP000054408">
    <property type="component" value="Unassembled WGS sequence"/>
</dbReference>
<feature type="region of interest" description="Disordered" evidence="1">
    <location>
        <begin position="1"/>
        <end position="23"/>
    </location>
</feature>
<feature type="compositionally biased region" description="Polar residues" evidence="1">
    <location>
        <begin position="13"/>
        <end position="22"/>
    </location>
</feature>
<accession>A0A0L0DJ30</accession>
<feature type="region of interest" description="Disordered" evidence="1">
    <location>
        <begin position="131"/>
        <end position="161"/>
    </location>
</feature>
<proteinExistence type="predicted"/>
<protein>
    <submittedName>
        <fullName evidence="2">Uncharacterized protein</fullName>
    </submittedName>
</protein>
<feature type="compositionally biased region" description="Basic residues" evidence="1">
    <location>
        <begin position="1"/>
        <end position="12"/>
    </location>
</feature>